<reference evidence="2" key="1">
    <citation type="submission" date="2021-02" db="EMBL/GenBank/DDBJ databases">
        <authorList>
            <person name="Nowell W R."/>
        </authorList>
    </citation>
    <scope>NUCLEOTIDE SEQUENCE</scope>
</reference>
<name>A0A822GFU2_9BILA</name>
<feature type="compositionally biased region" description="Polar residues" evidence="1">
    <location>
        <begin position="25"/>
        <end position="35"/>
    </location>
</feature>
<feature type="non-terminal residue" evidence="2">
    <location>
        <position position="1"/>
    </location>
</feature>
<sequence length="76" mass="9046">SLEGSHIQPTKPMVSHHQHIKEHQNVSSLERQTVINHHHHQQQQHHHHQQQQQQHPSKKEQQKQISTQSDQIYGNL</sequence>
<evidence type="ECO:0000256" key="1">
    <source>
        <dbReference type="SAM" id="MobiDB-lite"/>
    </source>
</evidence>
<feature type="compositionally biased region" description="Basic residues" evidence="1">
    <location>
        <begin position="36"/>
        <end position="49"/>
    </location>
</feature>
<feature type="region of interest" description="Disordered" evidence="1">
    <location>
        <begin position="1"/>
        <end position="76"/>
    </location>
</feature>
<evidence type="ECO:0000313" key="2">
    <source>
        <dbReference type="EMBL" id="CAF5148921.1"/>
    </source>
</evidence>
<proteinExistence type="predicted"/>
<feature type="non-terminal residue" evidence="2">
    <location>
        <position position="76"/>
    </location>
</feature>
<dbReference type="Proteomes" id="UP000663848">
    <property type="component" value="Unassembled WGS sequence"/>
</dbReference>
<protein>
    <submittedName>
        <fullName evidence="2">Uncharacterized protein</fullName>
    </submittedName>
</protein>
<evidence type="ECO:0000313" key="3">
    <source>
        <dbReference type="Proteomes" id="UP000663848"/>
    </source>
</evidence>
<gene>
    <name evidence="2" type="ORF">QYT958_LOCUS48367</name>
</gene>
<dbReference type="EMBL" id="CAJOBR010097740">
    <property type="protein sequence ID" value="CAF5148921.1"/>
    <property type="molecule type" value="Genomic_DNA"/>
</dbReference>
<dbReference type="AlphaFoldDB" id="A0A822GFU2"/>
<organism evidence="2 3">
    <name type="scientific">Rotaria socialis</name>
    <dbReference type="NCBI Taxonomy" id="392032"/>
    <lineage>
        <taxon>Eukaryota</taxon>
        <taxon>Metazoa</taxon>
        <taxon>Spiralia</taxon>
        <taxon>Gnathifera</taxon>
        <taxon>Rotifera</taxon>
        <taxon>Eurotatoria</taxon>
        <taxon>Bdelloidea</taxon>
        <taxon>Philodinida</taxon>
        <taxon>Philodinidae</taxon>
        <taxon>Rotaria</taxon>
    </lineage>
</organism>
<comment type="caution">
    <text evidence="2">The sequence shown here is derived from an EMBL/GenBank/DDBJ whole genome shotgun (WGS) entry which is preliminary data.</text>
</comment>
<feature type="compositionally biased region" description="Polar residues" evidence="1">
    <location>
        <begin position="63"/>
        <end position="76"/>
    </location>
</feature>
<accession>A0A822GFU2</accession>